<evidence type="ECO:0000256" key="3">
    <source>
        <dbReference type="ARBA" id="ARBA00022741"/>
    </source>
</evidence>
<dbReference type="Pfam" id="PF00009">
    <property type="entry name" value="GTP_EFTU"/>
    <property type="match status" value="1"/>
</dbReference>
<evidence type="ECO:0000256" key="6">
    <source>
        <dbReference type="ARBA" id="ARBA00025162"/>
    </source>
</evidence>
<dbReference type="InterPro" id="IPR015760">
    <property type="entry name" value="TIF_IF2"/>
</dbReference>
<accession>A0A1Z1MMG4</accession>
<dbReference type="InterPro" id="IPR006847">
    <property type="entry name" value="IF2_N"/>
</dbReference>
<dbReference type="SUPFAM" id="SSF52540">
    <property type="entry name" value="P-loop containing nucleoside triphosphate hydrolases"/>
    <property type="match status" value="1"/>
</dbReference>
<geneLocation type="chloroplast" evidence="9"/>
<dbReference type="InterPro" id="IPR005225">
    <property type="entry name" value="Small_GTP-bd"/>
</dbReference>
<dbReference type="InterPro" id="IPR053905">
    <property type="entry name" value="EF-G-like_DII"/>
</dbReference>
<dbReference type="Gene3D" id="2.40.30.10">
    <property type="entry name" value="Translation factors"/>
    <property type="match status" value="2"/>
</dbReference>
<dbReference type="InterPro" id="IPR009000">
    <property type="entry name" value="Transl_B-barrel_sf"/>
</dbReference>
<dbReference type="NCBIfam" id="TIGR00487">
    <property type="entry name" value="IF-2"/>
    <property type="match status" value="1"/>
</dbReference>
<evidence type="ECO:0000259" key="8">
    <source>
        <dbReference type="PROSITE" id="PS51722"/>
    </source>
</evidence>
<keyword evidence="5" id="KW-0342">GTP-binding</keyword>
<dbReference type="InterPro" id="IPR036925">
    <property type="entry name" value="TIF_IF2_dom3_sf"/>
</dbReference>
<dbReference type="CDD" id="cd03692">
    <property type="entry name" value="mtIF2_IVc"/>
    <property type="match status" value="1"/>
</dbReference>
<dbReference type="InterPro" id="IPR027417">
    <property type="entry name" value="P-loop_NTPase"/>
</dbReference>
<dbReference type="InterPro" id="IPR000178">
    <property type="entry name" value="TF_IF2_bacterial-like"/>
</dbReference>
<dbReference type="InterPro" id="IPR023115">
    <property type="entry name" value="TIF_IF2_dom3"/>
</dbReference>
<dbReference type="EMBL" id="MF101446">
    <property type="protein sequence ID" value="ARW67238.1"/>
    <property type="molecule type" value="Genomic_DNA"/>
</dbReference>
<dbReference type="Pfam" id="PF22042">
    <property type="entry name" value="EF-G_D2"/>
    <property type="match status" value="1"/>
</dbReference>
<keyword evidence="2 9" id="KW-0396">Initiation factor</keyword>
<gene>
    <name evidence="9" type="primary">infB</name>
</gene>
<dbReference type="SUPFAM" id="SSF50447">
    <property type="entry name" value="Translation proteins"/>
    <property type="match status" value="1"/>
</dbReference>
<dbReference type="FunFam" id="3.40.50.10050:FF:000001">
    <property type="entry name" value="Translation initiation factor IF-2"/>
    <property type="match status" value="1"/>
</dbReference>
<dbReference type="GO" id="GO:0005737">
    <property type="term" value="C:cytoplasm"/>
    <property type="evidence" value="ECO:0007669"/>
    <property type="project" value="TreeGrafter"/>
</dbReference>
<dbReference type="FunFam" id="2.40.30.10:FF:000008">
    <property type="entry name" value="Translation initiation factor IF-2"/>
    <property type="match status" value="1"/>
</dbReference>
<dbReference type="RefSeq" id="YP_009398052.1">
    <property type="nucleotide sequence ID" value="NC_035290.1"/>
</dbReference>
<dbReference type="PROSITE" id="PS51722">
    <property type="entry name" value="G_TR_2"/>
    <property type="match status" value="1"/>
</dbReference>
<evidence type="ECO:0000256" key="4">
    <source>
        <dbReference type="ARBA" id="ARBA00022917"/>
    </source>
</evidence>
<dbReference type="Gene3D" id="3.40.50.300">
    <property type="entry name" value="P-loop containing nucleotide triphosphate hydrolases"/>
    <property type="match status" value="1"/>
</dbReference>
<comment type="similarity">
    <text evidence="1">Belongs to the TRAFAC class translation factor GTPase superfamily. Classic translation factor GTPase family. IF-2 subfamily.</text>
</comment>
<comment type="function">
    <text evidence="6">One of the essential components for the initiation of protein synthesis. Protects formylmethionyl-tRNA from spontaneous hydrolysis and promotes its binding to the 30S ribosomal subunits. Also involved in the hydrolysis of GTP during the formation of the 70S ribosomal complex.</text>
</comment>
<dbReference type="CDD" id="cd01887">
    <property type="entry name" value="IF2_eIF5B"/>
    <property type="match status" value="1"/>
</dbReference>
<protein>
    <recommendedName>
        <fullName evidence="7">Translation initiation factor IF-2, chloroplastic</fullName>
    </recommendedName>
</protein>
<dbReference type="GO" id="GO:0003743">
    <property type="term" value="F:translation initiation factor activity"/>
    <property type="evidence" value="ECO:0007669"/>
    <property type="project" value="UniProtKB-KW"/>
</dbReference>
<dbReference type="Pfam" id="PF04760">
    <property type="entry name" value="IF2_N"/>
    <property type="match status" value="1"/>
</dbReference>
<dbReference type="PRINTS" id="PR00315">
    <property type="entry name" value="ELONGATNFCT"/>
</dbReference>
<evidence type="ECO:0000256" key="5">
    <source>
        <dbReference type="ARBA" id="ARBA00023134"/>
    </source>
</evidence>
<feature type="domain" description="Tr-type G" evidence="8">
    <location>
        <begin position="254"/>
        <end position="425"/>
    </location>
</feature>
<evidence type="ECO:0000256" key="7">
    <source>
        <dbReference type="ARBA" id="ARBA00044105"/>
    </source>
</evidence>
<evidence type="ECO:0000256" key="2">
    <source>
        <dbReference type="ARBA" id="ARBA00022540"/>
    </source>
</evidence>
<dbReference type="GO" id="GO:0003924">
    <property type="term" value="F:GTPase activity"/>
    <property type="evidence" value="ECO:0007669"/>
    <property type="project" value="InterPro"/>
</dbReference>
<keyword evidence="4" id="KW-0648">Protein biosynthesis</keyword>
<dbReference type="FunFam" id="3.40.50.300:FF:000019">
    <property type="entry name" value="Translation initiation factor IF-2"/>
    <property type="match status" value="1"/>
</dbReference>
<keyword evidence="9" id="KW-0934">Plastid</keyword>
<dbReference type="GeneID" id="33360519"/>
<dbReference type="AlphaFoldDB" id="A0A1Z1MMG4"/>
<keyword evidence="9" id="KW-0150">Chloroplast</keyword>
<proteinExistence type="inferred from homology"/>
<dbReference type="PANTHER" id="PTHR43381:SF5">
    <property type="entry name" value="TR-TYPE G DOMAIN-CONTAINING PROTEIN"/>
    <property type="match status" value="1"/>
</dbReference>
<dbReference type="GO" id="GO:0005525">
    <property type="term" value="F:GTP binding"/>
    <property type="evidence" value="ECO:0007669"/>
    <property type="project" value="UniProtKB-KW"/>
</dbReference>
<dbReference type="InterPro" id="IPR000795">
    <property type="entry name" value="T_Tr_GTP-bd_dom"/>
</dbReference>
<keyword evidence="3" id="KW-0547">Nucleotide-binding</keyword>
<name>A0A1Z1MMG4_9FLOR</name>
<evidence type="ECO:0000313" key="9">
    <source>
        <dbReference type="EMBL" id="ARW67238.1"/>
    </source>
</evidence>
<dbReference type="SUPFAM" id="SSF52156">
    <property type="entry name" value="Initiation factor IF2/eIF5b, domain 3"/>
    <property type="match status" value="1"/>
</dbReference>
<dbReference type="Pfam" id="PF11987">
    <property type="entry name" value="IF-2"/>
    <property type="match status" value="1"/>
</dbReference>
<dbReference type="CDD" id="cd03702">
    <property type="entry name" value="IF2_mtIF2_II"/>
    <property type="match status" value="1"/>
</dbReference>
<evidence type="ECO:0000256" key="1">
    <source>
        <dbReference type="ARBA" id="ARBA00007733"/>
    </source>
</evidence>
<organism evidence="9">
    <name type="scientific">Gredgaria maugeana</name>
    <dbReference type="NCBI Taxonomy" id="2007213"/>
    <lineage>
        <taxon>Eukaryota</taxon>
        <taxon>Rhodophyta</taxon>
        <taxon>Florideophyceae</taxon>
        <taxon>Rhodymeniophycidae</taxon>
        <taxon>Ceramiales</taxon>
        <taxon>Rhodomelaceae</taxon>
        <taxon>Herposiphonieae</taxon>
        <taxon>Gredgaria</taxon>
    </lineage>
</organism>
<dbReference type="PANTHER" id="PTHR43381">
    <property type="entry name" value="TRANSLATION INITIATION FACTOR IF-2-RELATED"/>
    <property type="match status" value="1"/>
</dbReference>
<dbReference type="Gene3D" id="3.40.50.10050">
    <property type="entry name" value="Translation initiation factor IF- 2, domain 3"/>
    <property type="match status" value="1"/>
</dbReference>
<dbReference type="InterPro" id="IPR044145">
    <property type="entry name" value="IF2_II"/>
</dbReference>
<dbReference type="NCBIfam" id="TIGR00231">
    <property type="entry name" value="small_GTP"/>
    <property type="match status" value="1"/>
</dbReference>
<reference evidence="9" key="1">
    <citation type="journal article" date="2017" name="J. Phycol.">
        <title>Analysis of chloroplast genomes and a supermatrix inform reclassification of the Rhodomelaceae (Rhodophyta).</title>
        <authorList>
            <person name="Diaz-Tapia P."/>
            <person name="Maggs C.A."/>
            <person name="West J.A."/>
            <person name="Verbruggen H."/>
        </authorList>
    </citation>
    <scope>NUCLEOTIDE SEQUENCE</scope>
    <source>
        <strain evidence="9">PD1230</strain>
    </source>
</reference>
<sequence length="752" mass="84615">MFSKNYYIFPYEFNFVNIFNNYTFLGYYDDILLLKNPKLLSAISQNLSIVTKKSSVKDDLTSLSTSLNKFDKKYRSNVHQQDLIKAKKSKVKLIKNKQKSSDDIKDAKLFVNRSDNLFTQDLLDRSSIKSPKSNSKGKKKYKLKLESSEYNSLSQDYTECQNDTNFVQLNKNILLNRPISIHNLSLKISIPEAEIITYLFLNKGISATINDVIDLSIIRSIAENYGFNLVESPSLKDVDNYTVECLNRSHKTVKRDPVITILGHVDHGKTSLLDSILKTNLVSRESGGITQSIAGYEIVWDYQLKQQRIVFLDTPGHESFKKMRLRGAKVADIALLVIAVDDGLKPQTIEAINYIKDMNLVCIVVITKADKLLDNVPKIKQDLADYNMLCEEWGGSISVVEVSSMNGKNIDLLLSKICILSNTNNFVADPKELAAGTILEAYLDKKQGSIANIIIQNGTLKLGDLIACENLYGKVKSITNLANIKIKFSGPSSIVQILGFTSLPKAGSLFCVFRDEKSAKEYSLKHFNVKQLDLALNFLNTRITLDLSLEIKQLRLILKADTQGTLEAILDLLSNISQSRVQINIISANFGNISNTDVELAVATSSYILAFNVNISSHVNSLLKKYKINFKAFNVIYDLFNYVQGTMLDLIEPSYDKVLIGKAIVKTVFNMNKGIIAGCIVNEGKLNVKSYIYVYRNNIIVHEGFISSLKRIKNDVEEIVAINECGLMSNFELWQNLDKIEAYELITKQKTL</sequence>